<dbReference type="STRING" id="874156.GCA_001021555_02118"/>
<organism evidence="1 2">
    <name type="scientific">Aurantiacibacter marinus</name>
    <dbReference type="NCBI Taxonomy" id="874156"/>
    <lineage>
        <taxon>Bacteria</taxon>
        <taxon>Pseudomonadati</taxon>
        <taxon>Pseudomonadota</taxon>
        <taxon>Alphaproteobacteria</taxon>
        <taxon>Sphingomonadales</taxon>
        <taxon>Erythrobacteraceae</taxon>
        <taxon>Aurantiacibacter</taxon>
    </lineage>
</organism>
<dbReference type="EMBL" id="LBHU01000003">
    <property type="protein sequence ID" value="KLI63296.1"/>
    <property type="molecule type" value="Genomic_DNA"/>
</dbReference>
<gene>
    <name evidence="1" type="ORF">AAV99_11580</name>
</gene>
<accession>A0A0H0XMU2</accession>
<keyword evidence="2" id="KW-1185">Reference proteome</keyword>
<dbReference type="AlphaFoldDB" id="A0A0H0XMU2"/>
<reference evidence="1 2" key="1">
    <citation type="submission" date="2015-04" db="EMBL/GenBank/DDBJ databases">
        <title>The draft genome sequence of Erythrobacter marinus HWDM-33.</title>
        <authorList>
            <person name="Zhuang L."/>
            <person name="Liu Y."/>
            <person name="Shao Z."/>
        </authorList>
    </citation>
    <scope>NUCLEOTIDE SEQUENCE [LARGE SCALE GENOMIC DNA]</scope>
    <source>
        <strain evidence="1 2">HWDM-33</strain>
    </source>
</reference>
<protein>
    <submittedName>
        <fullName evidence="1">Uncharacterized protein</fullName>
    </submittedName>
</protein>
<dbReference type="OrthoDB" id="8081825at2"/>
<comment type="caution">
    <text evidence="1">The sequence shown here is derived from an EMBL/GenBank/DDBJ whole genome shotgun (WGS) entry which is preliminary data.</text>
</comment>
<dbReference type="RefSeq" id="WP_047094187.1">
    <property type="nucleotide sequence ID" value="NZ_LBHU01000003.1"/>
</dbReference>
<name>A0A0H0XMU2_9SPHN</name>
<evidence type="ECO:0000313" key="2">
    <source>
        <dbReference type="Proteomes" id="UP000053455"/>
    </source>
</evidence>
<sequence length="103" mass="11799">MSDRYEGKPFLKLLDSYVLAAIGHLDDPTEKWLVEAEPYFRDIFGAEGSWKDIVEQRLKMPEGGSAAILEVWEKGAIKYREHTGEDPHPVNFTHTLVDTNFPH</sequence>
<evidence type="ECO:0000313" key="1">
    <source>
        <dbReference type="EMBL" id="KLI63296.1"/>
    </source>
</evidence>
<dbReference type="PATRIC" id="fig|874156.12.peg.2377"/>
<dbReference type="Proteomes" id="UP000053455">
    <property type="component" value="Unassembled WGS sequence"/>
</dbReference>
<proteinExistence type="predicted"/>